<feature type="signal peptide" evidence="6">
    <location>
        <begin position="1"/>
        <end position="21"/>
    </location>
</feature>
<dbReference type="AlphaFoldDB" id="A0A9P6L6B3"/>
<gene>
    <name evidence="7" type="ORF">BJ322DRAFT_855545</name>
</gene>
<keyword evidence="5" id="KW-0186">Copper</keyword>
<evidence type="ECO:0000256" key="5">
    <source>
        <dbReference type="RuleBase" id="RU367022"/>
    </source>
</evidence>
<dbReference type="PANTHER" id="PTHR12483">
    <property type="entry name" value="SOLUTE CARRIER FAMILY 31 COPPER TRANSPORTERS"/>
    <property type="match status" value="1"/>
</dbReference>
<evidence type="ECO:0000256" key="3">
    <source>
        <dbReference type="ARBA" id="ARBA00022989"/>
    </source>
</evidence>
<comment type="similarity">
    <text evidence="5">Belongs to the copper transporter (Ctr) (TC 1.A.56) family. SLC31A subfamily.</text>
</comment>
<keyword evidence="6" id="KW-0732">Signal</keyword>
<feature type="transmembrane region" description="Helical" evidence="5">
    <location>
        <begin position="140"/>
        <end position="163"/>
    </location>
</feature>
<sequence>MAFPVLLYASVICLFPSLVLAHDGMNMGDMGSMDSMGGATGGGTTKMYLHFTPGDSVLFGPWMPQTGQAVFGTCVGLFMLAMVDRWFSATSAVMNAYWNKRVARAPPSELKAILSSLPPFVPRYDIPRGIASLGTQSVHFTLMLIVMTQNASFIISIILGLGFGEMLFGRYATQIS</sequence>
<keyword evidence="4 5" id="KW-0472">Membrane</keyword>
<keyword evidence="8" id="KW-1185">Reference proteome</keyword>
<reference evidence="7" key="1">
    <citation type="journal article" date="2020" name="Nat. Commun.">
        <title>Large-scale genome sequencing of mycorrhizal fungi provides insights into the early evolution of symbiotic traits.</title>
        <authorList>
            <person name="Miyauchi S."/>
            <person name="Kiss E."/>
            <person name="Kuo A."/>
            <person name="Drula E."/>
            <person name="Kohler A."/>
            <person name="Sanchez-Garcia M."/>
            <person name="Morin E."/>
            <person name="Andreopoulos B."/>
            <person name="Barry K.W."/>
            <person name="Bonito G."/>
            <person name="Buee M."/>
            <person name="Carver A."/>
            <person name="Chen C."/>
            <person name="Cichocki N."/>
            <person name="Clum A."/>
            <person name="Culley D."/>
            <person name="Crous P.W."/>
            <person name="Fauchery L."/>
            <person name="Girlanda M."/>
            <person name="Hayes R.D."/>
            <person name="Keri Z."/>
            <person name="LaButti K."/>
            <person name="Lipzen A."/>
            <person name="Lombard V."/>
            <person name="Magnuson J."/>
            <person name="Maillard F."/>
            <person name="Murat C."/>
            <person name="Nolan M."/>
            <person name="Ohm R.A."/>
            <person name="Pangilinan J."/>
            <person name="Pereira M.F."/>
            <person name="Perotto S."/>
            <person name="Peter M."/>
            <person name="Pfister S."/>
            <person name="Riley R."/>
            <person name="Sitrit Y."/>
            <person name="Stielow J.B."/>
            <person name="Szollosi G."/>
            <person name="Zifcakova L."/>
            <person name="Stursova M."/>
            <person name="Spatafora J.W."/>
            <person name="Tedersoo L."/>
            <person name="Vaario L.M."/>
            <person name="Yamada A."/>
            <person name="Yan M."/>
            <person name="Wang P."/>
            <person name="Xu J."/>
            <person name="Bruns T."/>
            <person name="Baldrian P."/>
            <person name="Vilgalys R."/>
            <person name="Dunand C."/>
            <person name="Henrissat B."/>
            <person name="Grigoriev I.V."/>
            <person name="Hibbett D."/>
            <person name="Nagy L.G."/>
            <person name="Martin F.M."/>
        </authorList>
    </citation>
    <scope>NUCLEOTIDE SEQUENCE</scope>
    <source>
        <strain evidence="7">UH-Tt-Lm1</strain>
    </source>
</reference>
<feature type="transmembrane region" description="Helical" evidence="5">
    <location>
        <begin position="69"/>
        <end position="87"/>
    </location>
</feature>
<evidence type="ECO:0000256" key="2">
    <source>
        <dbReference type="ARBA" id="ARBA00022692"/>
    </source>
</evidence>
<reference evidence="7" key="2">
    <citation type="submission" date="2020-11" db="EMBL/GenBank/DDBJ databases">
        <authorList>
            <consortium name="DOE Joint Genome Institute"/>
            <person name="Kuo A."/>
            <person name="Miyauchi S."/>
            <person name="Kiss E."/>
            <person name="Drula E."/>
            <person name="Kohler A."/>
            <person name="Sanchez-Garcia M."/>
            <person name="Andreopoulos B."/>
            <person name="Barry K.W."/>
            <person name="Bonito G."/>
            <person name="Buee M."/>
            <person name="Carver A."/>
            <person name="Chen C."/>
            <person name="Cichocki N."/>
            <person name="Clum A."/>
            <person name="Culley D."/>
            <person name="Crous P.W."/>
            <person name="Fauchery L."/>
            <person name="Girlanda M."/>
            <person name="Hayes R."/>
            <person name="Keri Z."/>
            <person name="Labutti K."/>
            <person name="Lipzen A."/>
            <person name="Lombard V."/>
            <person name="Magnuson J."/>
            <person name="Maillard F."/>
            <person name="Morin E."/>
            <person name="Murat C."/>
            <person name="Nolan M."/>
            <person name="Ohm R."/>
            <person name="Pangilinan J."/>
            <person name="Pereira M."/>
            <person name="Perotto S."/>
            <person name="Peter M."/>
            <person name="Riley R."/>
            <person name="Sitrit Y."/>
            <person name="Stielow B."/>
            <person name="Szollosi G."/>
            <person name="Zifcakova L."/>
            <person name="Stursova M."/>
            <person name="Spatafora J.W."/>
            <person name="Tedersoo L."/>
            <person name="Vaario L.-M."/>
            <person name="Yamada A."/>
            <person name="Yan M."/>
            <person name="Wang P."/>
            <person name="Xu J."/>
            <person name="Bruns T."/>
            <person name="Baldrian P."/>
            <person name="Vilgalys R."/>
            <person name="Henrissat B."/>
            <person name="Grigoriev I.V."/>
            <person name="Hibbett D."/>
            <person name="Nagy L.G."/>
            <person name="Martin F.M."/>
        </authorList>
    </citation>
    <scope>NUCLEOTIDE SEQUENCE</scope>
    <source>
        <strain evidence="7">UH-Tt-Lm1</strain>
    </source>
</reference>
<evidence type="ECO:0000313" key="7">
    <source>
        <dbReference type="EMBL" id="KAF9784612.1"/>
    </source>
</evidence>
<keyword evidence="5" id="KW-0813">Transport</keyword>
<dbReference type="OrthoDB" id="73901at2759"/>
<protein>
    <recommendedName>
        <fullName evidence="5">Copper transport protein</fullName>
    </recommendedName>
</protein>
<dbReference type="Proteomes" id="UP000736335">
    <property type="component" value="Unassembled WGS sequence"/>
</dbReference>
<evidence type="ECO:0000256" key="1">
    <source>
        <dbReference type="ARBA" id="ARBA00004141"/>
    </source>
</evidence>
<dbReference type="InterPro" id="IPR007274">
    <property type="entry name" value="Cop_transporter"/>
</dbReference>
<dbReference type="EMBL" id="WIUZ02000008">
    <property type="protein sequence ID" value="KAF9784612.1"/>
    <property type="molecule type" value="Genomic_DNA"/>
</dbReference>
<proteinExistence type="inferred from homology"/>
<comment type="caution">
    <text evidence="7">The sequence shown here is derived from an EMBL/GenBank/DDBJ whole genome shotgun (WGS) entry which is preliminary data.</text>
</comment>
<dbReference type="GO" id="GO:0005886">
    <property type="term" value="C:plasma membrane"/>
    <property type="evidence" value="ECO:0007669"/>
    <property type="project" value="TreeGrafter"/>
</dbReference>
<comment type="subcellular location">
    <subcellularLocation>
        <location evidence="1 5">Membrane</location>
        <topology evidence="1 5">Multi-pass membrane protein</topology>
    </subcellularLocation>
</comment>
<name>A0A9P6L6B3_9AGAM</name>
<keyword evidence="2 5" id="KW-0812">Transmembrane</keyword>
<organism evidence="7 8">
    <name type="scientific">Thelephora terrestris</name>
    <dbReference type="NCBI Taxonomy" id="56493"/>
    <lineage>
        <taxon>Eukaryota</taxon>
        <taxon>Fungi</taxon>
        <taxon>Dikarya</taxon>
        <taxon>Basidiomycota</taxon>
        <taxon>Agaricomycotina</taxon>
        <taxon>Agaricomycetes</taxon>
        <taxon>Thelephorales</taxon>
        <taxon>Thelephoraceae</taxon>
        <taxon>Thelephora</taxon>
    </lineage>
</organism>
<dbReference type="PANTHER" id="PTHR12483:SF27">
    <property type="entry name" value="COPPER TRANSPORT PROTEIN CTR1"/>
    <property type="match status" value="1"/>
</dbReference>
<keyword evidence="5" id="KW-0406">Ion transport</keyword>
<evidence type="ECO:0000256" key="4">
    <source>
        <dbReference type="ARBA" id="ARBA00023136"/>
    </source>
</evidence>
<dbReference type="GO" id="GO:0005375">
    <property type="term" value="F:copper ion transmembrane transporter activity"/>
    <property type="evidence" value="ECO:0007669"/>
    <property type="project" value="UniProtKB-UniRule"/>
</dbReference>
<dbReference type="Pfam" id="PF04145">
    <property type="entry name" value="Ctr"/>
    <property type="match status" value="1"/>
</dbReference>
<feature type="chain" id="PRO_5040441265" description="Copper transport protein" evidence="6">
    <location>
        <begin position="22"/>
        <end position="176"/>
    </location>
</feature>
<accession>A0A9P6L6B3</accession>
<keyword evidence="3 5" id="KW-1133">Transmembrane helix</keyword>
<evidence type="ECO:0000256" key="6">
    <source>
        <dbReference type="SAM" id="SignalP"/>
    </source>
</evidence>
<evidence type="ECO:0000313" key="8">
    <source>
        <dbReference type="Proteomes" id="UP000736335"/>
    </source>
</evidence>
<keyword evidence="5" id="KW-0187">Copper transport</keyword>